<dbReference type="GeneID" id="77811451"/>
<organism evidence="3 4">
    <name type="scientific">Puccinia triticina</name>
    <dbReference type="NCBI Taxonomy" id="208348"/>
    <lineage>
        <taxon>Eukaryota</taxon>
        <taxon>Fungi</taxon>
        <taxon>Dikarya</taxon>
        <taxon>Basidiomycota</taxon>
        <taxon>Pucciniomycotina</taxon>
        <taxon>Pucciniomycetes</taxon>
        <taxon>Pucciniales</taxon>
        <taxon>Pucciniaceae</taxon>
        <taxon>Puccinia</taxon>
    </lineage>
</organism>
<accession>A0ABY7CQX7</accession>
<feature type="compositionally biased region" description="Basic and acidic residues" evidence="1">
    <location>
        <begin position="172"/>
        <end position="188"/>
    </location>
</feature>
<dbReference type="RefSeq" id="XP_053021735.1">
    <property type="nucleotide sequence ID" value="XM_053170556.1"/>
</dbReference>
<feature type="region of interest" description="Disordered" evidence="1">
    <location>
        <begin position="172"/>
        <end position="206"/>
    </location>
</feature>
<evidence type="ECO:0008006" key="5">
    <source>
        <dbReference type="Google" id="ProtNLM"/>
    </source>
</evidence>
<sequence>MWLPHHLLAVVFISQLIIDTDASFGRSSSTRLWLTDGDLVEDVRASTGSPNWSGFIKLRPPRTVTPREALSYFKKKCHPPFLQTLENTQLVQKALNYLIHEDMPTEQLEDWCSFLTNKMESRRGFGVIAHSILYTYHTLLLKNIYNERIPWKISEMVKYLWERTRVPPHQPNLREELEREPDSPKLDRSSNFSKRVQDDLKKPSSDDKSLKLLWDAIKDGNTRYITYNLRQTILEIFSTHPAKSMSRVALIDMLFHLLHADRPHIRLQVYRLIELLKGENYLSDSEVKILATWLDYCRIDSATGQVQTLLPVLHAFDVSTLT</sequence>
<reference evidence="3" key="1">
    <citation type="submission" date="2022-10" db="EMBL/GenBank/DDBJ databases">
        <title>Puccinia triticina Genome sequencing and assembly.</title>
        <authorList>
            <person name="Li C."/>
        </authorList>
    </citation>
    <scope>NUCLEOTIDE SEQUENCE</scope>
    <source>
        <strain evidence="3">Pt15</strain>
    </source>
</reference>
<evidence type="ECO:0000313" key="4">
    <source>
        <dbReference type="Proteomes" id="UP001164743"/>
    </source>
</evidence>
<proteinExistence type="predicted"/>
<feature type="signal peptide" evidence="2">
    <location>
        <begin position="1"/>
        <end position="22"/>
    </location>
</feature>
<dbReference type="EMBL" id="CP110426">
    <property type="protein sequence ID" value="WAQ86180.1"/>
    <property type="molecule type" value="Genomic_DNA"/>
</dbReference>
<keyword evidence="2" id="KW-0732">Signal</keyword>
<feature type="chain" id="PRO_5046880387" description="Condensin complex subunit 1 C-terminal domain-containing protein" evidence="2">
    <location>
        <begin position="23"/>
        <end position="322"/>
    </location>
</feature>
<evidence type="ECO:0000256" key="1">
    <source>
        <dbReference type="SAM" id="MobiDB-lite"/>
    </source>
</evidence>
<evidence type="ECO:0000313" key="3">
    <source>
        <dbReference type="EMBL" id="WAQ86180.1"/>
    </source>
</evidence>
<name>A0ABY7CQX7_9BASI</name>
<keyword evidence="4" id="KW-1185">Reference proteome</keyword>
<gene>
    <name evidence="3" type="ORF">PtA15_6A812</name>
</gene>
<dbReference type="Proteomes" id="UP001164743">
    <property type="component" value="Chromosome 6A"/>
</dbReference>
<feature type="compositionally biased region" description="Basic and acidic residues" evidence="1">
    <location>
        <begin position="195"/>
        <end position="206"/>
    </location>
</feature>
<protein>
    <recommendedName>
        <fullName evidence="5">Condensin complex subunit 1 C-terminal domain-containing protein</fullName>
    </recommendedName>
</protein>
<evidence type="ECO:0000256" key="2">
    <source>
        <dbReference type="SAM" id="SignalP"/>
    </source>
</evidence>